<organism evidence="2 3">
    <name type="scientific">Legionella brunensis</name>
    <dbReference type="NCBI Taxonomy" id="29422"/>
    <lineage>
        <taxon>Bacteria</taxon>
        <taxon>Pseudomonadati</taxon>
        <taxon>Pseudomonadota</taxon>
        <taxon>Gammaproteobacteria</taxon>
        <taxon>Legionellales</taxon>
        <taxon>Legionellaceae</taxon>
        <taxon>Legionella</taxon>
    </lineage>
</organism>
<reference evidence="2 3" key="1">
    <citation type="submission" date="2015-11" db="EMBL/GenBank/DDBJ databases">
        <title>Genomic analysis of 38 Legionella species identifies large and diverse effector repertoires.</title>
        <authorList>
            <person name="Burstein D."/>
            <person name="Amaro F."/>
            <person name="Zusman T."/>
            <person name="Lifshitz Z."/>
            <person name="Cohen O."/>
            <person name="Gilbert J.A."/>
            <person name="Pupko T."/>
            <person name="Shuman H.A."/>
            <person name="Segal G."/>
        </authorList>
    </citation>
    <scope>NUCLEOTIDE SEQUENCE [LARGE SCALE GENOMIC DNA]</scope>
    <source>
        <strain evidence="2 3">ATCC 43878</strain>
    </source>
</reference>
<keyword evidence="3" id="KW-1185">Reference proteome</keyword>
<dbReference type="Proteomes" id="UP000054742">
    <property type="component" value="Unassembled WGS sequence"/>
</dbReference>
<dbReference type="PATRIC" id="fig|29422.6.peg.3436"/>
<dbReference type="OrthoDB" id="71751at2"/>
<proteinExistence type="predicted"/>
<name>A0A0W0RZC4_9GAMM</name>
<evidence type="ECO:0000313" key="2">
    <source>
        <dbReference type="EMBL" id="KTC76540.1"/>
    </source>
</evidence>
<dbReference type="EMBL" id="LNXV01000037">
    <property type="protein sequence ID" value="KTC76540.1"/>
    <property type="molecule type" value="Genomic_DNA"/>
</dbReference>
<protein>
    <recommendedName>
        <fullName evidence="1">Hypervirulence associated protein TUDOR domain-containing protein</fullName>
    </recommendedName>
</protein>
<sequence length="71" mass="8216">MKKEFKIGDHVEWNSEAGRVRGTIKKIVTSEIKFKNYTVHASKEEPQYLIQSDKTDHMAMHKGSALQKIKD</sequence>
<dbReference type="STRING" id="29422.Lbru_3253"/>
<dbReference type="InterPro" id="IPR021331">
    <property type="entry name" value="Hva1_TUDOR"/>
</dbReference>
<feature type="domain" description="Hypervirulence associated protein TUDOR" evidence="1">
    <location>
        <begin position="8"/>
        <end position="66"/>
    </location>
</feature>
<evidence type="ECO:0000259" key="1">
    <source>
        <dbReference type="Pfam" id="PF11160"/>
    </source>
</evidence>
<dbReference type="Gene3D" id="2.30.30.1060">
    <property type="match status" value="1"/>
</dbReference>
<dbReference type="RefSeq" id="WP_058443206.1">
    <property type="nucleotide sequence ID" value="NZ_CAAAHU010000024.1"/>
</dbReference>
<evidence type="ECO:0000313" key="3">
    <source>
        <dbReference type="Proteomes" id="UP000054742"/>
    </source>
</evidence>
<comment type="caution">
    <text evidence="2">The sequence shown here is derived from an EMBL/GenBank/DDBJ whole genome shotgun (WGS) entry which is preliminary data.</text>
</comment>
<dbReference type="Pfam" id="PF11160">
    <property type="entry name" value="Hva1_TUDOR"/>
    <property type="match status" value="1"/>
</dbReference>
<dbReference type="AlphaFoldDB" id="A0A0W0RZC4"/>
<accession>A0A0W0RZC4</accession>
<gene>
    <name evidence="2" type="ORF">Lbru_3253</name>
</gene>